<dbReference type="GO" id="GO:0009887">
    <property type="term" value="P:animal organ morphogenesis"/>
    <property type="evidence" value="ECO:0007669"/>
    <property type="project" value="UniProtKB-ARBA"/>
</dbReference>
<feature type="non-terminal residue" evidence="6">
    <location>
        <position position="1"/>
    </location>
</feature>
<evidence type="ECO:0000256" key="2">
    <source>
        <dbReference type="ARBA" id="ARBA00022989"/>
    </source>
</evidence>
<dbReference type="Gene3D" id="4.10.900.10">
    <property type="entry name" value="TCF3-CBD (Catenin binding domain)"/>
    <property type="match status" value="1"/>
</dbReference>
<dbReference type="AlphaFoldDB" id="A0AAW0XHL0"/>
<dbReference type="Proteomes" id="UP001445076">
    <property type="component" value="Unassembled WGS sequence"/>
</dbReference>
<feature type="compositionally biased region" description="Low complexity" evidence="4">
    <location>
        <begin position="153"/>
        <end position="164"/>
    </location>
</feature>
<evidence type="ECO:0000313" key="7">
    <source>
        <dbReference type="Proteomes" id="UP001445076"/>
    </source>
</evidence>
<evidence type="ECO:0000256" key="3">
    <source>
        <dbReference type="RuleBase" id="RU004357"/>
    </source>
</evidence>
<keyword evidence="2" id="KW-1133">Transmembrane helix</keyword>
<evidence type="ECO:0000259" key="5">
    <source>
        <dbReference type="Pfam" id="PF01049"/>
    </source>
</evidence>
<keyword evidence="1" id="KW-0812">Transmembrane</keyword>
<accession>A0AAW0XHL0</accession>
<dbReference type="GO" id="GO:0007156">
    <property type="term" value="P:homophilic cell adhesion via plasma membrane adhesion molecules"/>
    <property type="evidence" value="ECO:0007669"/>
    <property type="project" value="InterPro"/>
</dbReference>
<keyword evidence="7" id="KW-1185">Reference proteome</keyword>
<evidence type="ECO:0000313" key="6">
    <source>
        <dbReference type="EMBL" id="KAK8742460.1"/>
    </source>
</evidence>
<comment type="function">
    <text evidence="3">Cadherins are calcium-dependent cell adhesion proteins.</text>
</comment>
<evidence type="ECO:0000256" key="1">
    <source>
        <dbReference type="ARBA" id="ARBA00022692"/>
    </source>
</evidence>
<keyword evidence="2" id="KW-0472">Membrane</keyword>
<proteinExistence type="predicted"/>
<dbReference type="Pfam" id="PF01049">
    <property type="entry name" value="CADH_Y-type_LIR"/>
    <property type="match status" value="1"/>
</dbReference>
<gene>
    <name evidence="6" type="ORF">OTU49_001889</name>
</gene>
<organism evidence="6 7">
    <name type="scientific">Cherax quadricarinatus</name>
    <name type="common">Australian red claw crayfish</name>
    <dbReference type="NCBI Taxonomy" id="27406"/>
    <lineage>
        <taxon>Eukaryota</taxon>
        <taxon>Metazoa</taxon>
        <taxon>Ecdysozoa</taxon>
        <taxon>Arthropoda</taxon>
        <taxon>Crustacea</taxon>
        <taxon>Multicrustacea</taxon>
        <taxon>Malacostraca</taxon>
        <taxon>Eumalacostraca</taxon>
        <taxon>Eucarida</taxon>
        <taxon>Decapoda</taxon>
        <taxon>Pleocyemata</taxon>
        <taxon>Astacidea</taxon>
        <taxon>Parastacoidea</taxon>
        <taxon>Parastacidae</taxon>
        <taxon>Cherax</taxon>
    </lineage>
</organism>
<dbReference type="InterPro" id="IPR027397">
    <property type="entry name" value="Catenin-bd_sf"/>
</dbReference>
<feature type="domain" description="Cadherin Y-type LIR-motif" evidence="5">
    <location>
        <begin position="7"/>
        <end position="35"/>
    </location>
</feature>
<dbReference type="GO" id="GO:0005509">
    <property type="term" value="F:calcium ion binding"/>
    <property type="evidence" value="ECO:0007669"/>
    <property type="project" value="InterPro"/>
</dbReference>
<sequence length="223" mass="23523">TAPEPLPARDDLRAYAYEGDGSSAGSLSSAISGLRVELDEEGNIKPLVSEFLEVMDLLRNLPEATKCSSLLAKLDEKLVLKGSNSSSGCGQKRPPHHPHPPPSTPQTNASSTPCTSTSKPCNKSPTPCNKSSTPCTNTTSTPRTKSPIPCNKSSTPCTSTSSTPYNKSFTPCSKTSSTPFASTSSTPMPKSCLTSTTLSKEPRHTSTRSVTSSRNIEEHSTSC</sequence>
<dbReference type="InterPro" id="IPR000233">
    <property type="entry name" value="Cadherin_Y-type_LIR"/>
</dbReference>
<protein>
    <recommendedName>
        <fullName evidence="5">Cadherin Y-type LIR-motif domain-containing protein</fullName>
    </recommendedName>
</protein>
<feature type="compositionally biased region" description="Low complexity" evidence="4">
    <location>
        <begin position="110"/>
        <end position="121"/>
    </location>
</feature>
<evidence type="ECO:0000256" key="4">
    <source>
        <dbReference type="SAM" id="MobiDB-lite"/>
    </source>
</evidence>
<feature type="compositionally biased region" description="Low complexity" evidence="4">
    <location>
        <begin position="128"/>
        <end position="146"/>
    </location>
</feature>
<name>A0AAW0XHL0_CHEQU</name>
<feature type="compositionally biased region" description="Low complexity" evidence="4">
    <location>
        <begin position="173"/>
        <end position="186"/>
    </location>
</feature>
<comment type="caution">
    <text evidence="6">The sequence shown here is derived from an EMBL/GenBank/DDBJ whole genome shotgun (WGS) entry which is preliminary data.</text>
</comment>
<dbReference type="EMBL" id="JARKIK010000028">
    <property type="protein sequence ID" value="KAK8742460.1"/>
    <property type="molecule type" value="Genomic_DNA"/>
</dbReference>
<reference evidence="6 7" key="1">
    <citation type="journal article" date="2024" name="BMC Genomics">
        <title>Genome assembly of redclaw crayfish (Cherax quadricarinatus) provides insights into its immune adaptation and hypoxia tolerance.</title>
        <authorList>
            <person name="Liu Z."/>
            <person name="Zheng J."/>
            <person name="Li H."/>
            <person name="Fang K."/>
            <person name="Wang S."/>
            <person name="He J."/>
            <person name="Zhou D."/>
            <person name="Weng S."/>
            <person name="Chi M."/>
            <person name="Gu Z."/>
            <person name="He J."/>
            <person name="Li F."/>
            <person name="Wang M."/>
        </authorList>
    </citation>
    <scope>NUCLEOTIDE SEQUENCE [LARGE SCALE GENOMIC DNA]</scope>
    <source>
        <strain evidence="6">ZL_2023a</strain>
    </source>
</reference>
<feature type="region of interest" description="Disordered" evidence="4">
    <location>
        <begin position="82"/>
        <end position="223"/>
    </location>
</feature>